<dbReference type="PANTHER" id="PTHR37576:SF2">
    <property type="entry name" value="DEFECT AT LOW TEMPERATURE PROTEIN 1"/>
    <property type="match status" value="1"/>
</dbReference>
<keyword evidence="1" id="KW-0472">Membrane</keyword>
<feature type="transmembrane region" description="Helical" evidence="1">
    <location>
        <begin position="156"/>
        <end position="177"/>
    </location>
</feature>
<dbReference type="OrthoDB" id="5357734at2759"/>
<keyword evidence="3" id="KW-1185">Reference proteome</keyword>
<dbReference type="OMA" id="YGAWEMS"/>
<protein>
    <submittedName>
        <fullName evidence="2">Uncharacterized protein</fullName>
    </submittedName>
</protein>
<dbReference type="GeneID" id="19111075"/>
<proteinExistence type="predicted"/>
<feature type="transmembrane region" description="Helical" evidence="1">
    <location>
        <begin position="113"/>
        <end position="135"/>
    </location>
</feature>
<dbReference type="HOGENOM" id="CLU_020821_1_0_1"/>
<dbReference type="InterPro" id="IPR021514">
    <property type="entry name" value="DUF3176"/>
</dbReference>
<evidence type="ECO:0000313" key="2">
    <source>
        <dbReference type="EMBL" id="EMC99606.1"/>
    </source>
</evidence>
<dbReference type="KEGG" id="bcom:BAUCODRAFT_29977"/>
<organism evidence="2 3">
    <name type="scientific">Baudoinia panamericana (strain UAMH 10762)</name>
    <name type="common">Angels' share fungus</name>
    <name type="synonym">Baudoinia compniacensis (strain UAMH 10762)</name>
    <dbReference type="NCBI Taxonomy" id="717646"/>
    <lineage>
        <taxon>Eukaryota</taxon>
        <taxon>Fungi</taxon>
        <taxon>Dikarya</taxon>
        <taxon>Ascomycota</taxon>
        <taxon>Pezizomycotina</taxon>
        <taxon>Dothideomycetes</taxon>
        <taxon>Dothideomycetidae</taxon>
        <taxon>Mycosphaerellales</taxon>
        <taxon>Teratosphaeriaceae</taxon>
        <taxon>Baudoinia</taxon>
    </lineage>
</organism>
<keyword evidence="1" id="KW-0812">Transmembrane</keyword>
<dbReference type="AlphaFoldDB" id="M2MRZ2"/>
<reference evidence="2 3" key="1">
    <citation type="journal article" date="2012" name="PLoS Pathog.">
        <title>Diverse lifestyles and strategies of plant pathogenesis encoded in the genomes of eighteen Dothideomycetes fungi.</title>
        <authorList>
            <person name="Ohm R.A."/>
            <person name="Feau N."/>
            <person name="Henrissat B."/>
            <person name="Schoch C.L."/>
            <person name="Horwitz B.A."/>
            <person name="Barry K.W."/>
            <person name="Condon B.J."/>
            <person name="Copeland A.C."/>
            <person name="Dhillon B."/>
            <person name="Glaser F."/>
            <person name="Hesse C.N."/>
            <person name="Kosti I."/>
            <person name="LaButti K."/>
            <person name="Lindquist E.A."/>
            <person name="Lucas S."/>
            <person name="Salamov A.A."/>
            <person name="Bradshaw R.E."/>
            <person name="Ciuffetti L."/>
            <person name="Hamelin R.C."/>
            <person name="Kema G.H.J."/>
            <person name="Lawrence C."/>
            <person name="Scott J.A."/>
            <person name="Spatafora J.W."/>
            <person name="Turgeon B.G."/>
            <person name="de Wit P.J.G.M."/>
            <person name="Zhong S."/>
            <person name="Goodwin S.B."/>
            <person name="Grigoriev I.V."/>
        </authorList>
    </citation>
    <scope>NUCLEOTIDE SEQUENCE [LARGE SCALE GENOMIC DNA]</scope>
    <source>
        <strain evidence="2 3">UAMH 10762</strain>
    </source>
</reference>
<dbReference type="Proteomes" id="UP000011761">
    <property type="component" value="Unassembled WGS sequence"/>
</dbReference>
<dbReference type="EMBL" id="KB445551">
    <property type="protein sequence ID" value="EMC99606.1"/>
    <property type="molecule type" value="Genomic_DNA"/>
</dbReference>
<evidence type="ECO:0000313" key="3">
    <source>
        <dbReference type="Proteomes" id="UP000011761"/>
    </source>
</evidence>
<name>M2MRZ2_BAUPA</name>
<evidence type="ECO:0000256" key="1">
    <source>
        <dbReference type="SAM" id="Phobius"/>
    </source>
</evidence>
<dbReference type="STRING" id="717646.M2MRZ2"/>
<sequence>MSASSGYARSTPIELSRAEEAVELESGYKKGFVENITPLGSSAGDHESTDLDDPEWRPGFFNQFPIIGFGALCMVLLCAISSVVVLQVSNDQSSSIWPTQIAPNVLLSGLNSVANICYGICIANGVAIAWWRQVLKGATIKQLHRSWSFSMSLKDVLFKLKYFNFIALAALTTKLTIIDNMLMQKATYTYTDIDAPKFNHTAAIYANSTFPVTGYANMKKGGPGTLSQEVNWDIVSWQQNGGALPAYGAGPKALDCKDCGGYYFLNVSAAGFEYDCTAPVTTPINLGQATKNVTSWYDAHNGSSAADNTSSSSSDDPSATIPPLFSLNFTTIDSTGNTDDFTSDLHDVTGYSYIQMDITWTNATDVAGQECPGFITQQSCKLRPAVIKYPAMVTNTSNEGSIDRSSSRSLSPSMNLQLMPFEYWYYWYGYGKIEPEVEFGVYNLSTKQLNGFETVSYVDVYEPSLNNTGDPVARLLGLEQAFTEYFAGYASLSYDDDAGYYLYQSGNAQRYLYSSPEQNNSKIDMCGYTYTDPVNSNETAAYASIGSVGPVMQSINQIMFSLATDPYISDYTPYYPGVNETEQRVAPMTINKDVILVRQSVHYATNFGYMWGAFASMLICVVLVLPSYWGFWQLGRKVSLGPFEIAHAFRSPMTAAAHNGTVDDLIKQVGHQRVRFGQIITGDGQGLLAVAPPEVVARVHPSIKSARAEINEKMQQTFGKTMTH</sequence>
<dbReference type="eggNOG" id="ENOG502ST88">
    <property type="taxonomic scope" value="Eukaryota"/>
</dbReference>
<gene>
    <name evidence="2" type="ORF">BAUCODRAFT_29977</name>
</gene>
<dbReference type="PANTHER" id="PTHR37576">
    <property type="entry name" value="DEFECT AT LOW TEMPERATURE PROTEIN 1"/>
    <property type="match status" value="1"/>
</dbReference>
<keyword evidence="1" id="KW-1133">Transmembrane helix</keyword>
<dbReference type="Pfam" id="PF11374">
    <property type="entry name" value="DUF3176"/>
    <property type="match status" value="1"/>
</dbReference>
<feature type="transmembrane region" description="Helical" evidence="1">
    <location>
        <begin position="66"/>
        <end position="88"/>
    </location>
</feature>
<accession>M2MRZ2</accession>
<dbReference type="RefSeq" id="XP_007672915.1">
    <property type="nucleotide sequence ID" value="XM_007674725.1"/>
</dbReference>
<feature type="transmembrane region" description="Helical" evidence="1">
    <location>
        <begin position="609"/>
        <end position="631"/>
    </location>
</feature>